<evidence type="ECO:0000256" key="2">
    <source>
        <dbReference type="ARBA" id="ARBA00022737"/>
    </source>
</evidence>
<comment type="similarity">
    <text evidence="1">Belongs to the CAND family.</text>
</comment>
<feature type="region of interest" description="Disordered" evidence="4">
    <location>
        <begin position="454"/>
        <end position="475"/>
    </location>
</feature>
<dbReference type="GO" id="GO:0010265">
    <property type="term" value="P:SCF complex assembly"/>
    <property type="evidence" value="ECO:0007669"/>
    <property type="project" value="InterPro"/>
</dbReference>
<sequence length="1334" mass="144667">MANQPLYQIQALLEKLNNPDSDFRFMSLNDLHSHLMSNSNPLSSDAGLSSRVVDGVIKALDDANGEVQNLAVKCLGPLVLKVKETQIAPILDRLAQLAINSTDPSIPSTALRTVISNLPRPGCINAMTGPVITPAAAQNLQIAAAATNAISRHLIPKLLAMLGPDAQKGANIDSVDVLVEVLRCFGGILGGAEVEQFQVKVMGILENDRSSGVVKKRAVTALSLLCVYSPDILLSSFISHLIESFKIEGTSPQRIRLYVSVTGAMARAIPDRFGPYLRTLAPFILGLVNGKDLEDQEFGDEPDMEQDELKEAALVALEAFQSMCPGEMRRFTAEVLAAGIRFLKYDPNYADPGEGDEDMDAEEEEEEEGYDGEDFEEDGNFSDEDDISWKVRRCSAKLLSTVIRTRAGDLLEDGTLYKEVAPILVDRFMEREENVRLEVLATATVLVRKTGEISTAAAPSGSPTAANRKRRREPSDVSAIEAMVEDRTSTPIQIQGPTASLASLIPKISKALAKTLKGKAITLSTKQASITLLLAIVDVLHGGLQDVLASFIEPIIDATKGGTGFLSGQTHTAGATALGSISGAGVAASATGSSLRIEVLKLVGKTCAEHPRQVVEPYLKDLVPAVVAAIQERFYKISSQALSTAAEIIKMLTAEGHEADGANYLDHLYNAILQKISSSETDLEVRERAIYCMGILLSRTSATAEAISNDKRQAGLDVLLERLRNETTRVTAARAIDLVAKNAKTTDDLRADWVSEVVTELGAQLRKVNRSLRGASLDGLRSIVSNEFGRALLTAEARNELLGVLTPLLVLNDLHLLGPALIIMRLLIETKQVAVIKPMVEAVCSLVKTHQGSGSTLNNVVSLVNAIGRESEEGKTDLMMGLLKDVGVLGETAVVAKVIGNLLVSGGGKQGGLNVGVEDFVIEMKTAGDDHRKCLALMVLGEAGLKMGPSFPIGPEVFLEQFQAKSEDVPIAAAVALGLAGAGSVEKYLPVIMQSLQANNAKDQYLLLHSLKEIIQHSNSTTADIKPYAKHMWSSLFAIAKNDDSKAVGAECVGRLTIIDPYSFLPELQKHLNSSDSSVRGMVISAIRYTFTDTLASYDDLLRPIVVDFLTVMVEDREFENRRLALTALNSAAHNKPHLIMPHLERLLPLVYRESVIRPELVREVQMGPFKHKVDDGLEVRKSAYETLYALLETSFSGINPIDFYTRVIAGLEDEHDIRVLCNLMLTKLTVLAKDETLARVDDISEKFKTTLSFKHKDNAVKQELEKHAELVRSTLRASVAVNKECGAALLGDNPAGRGKKWLQYWEWVRGTFPLELRGLEMEETGAVGMGEAY</sequence>
<dbReference type="PANTHER" id="PTHR12696">
    <property type="entry name" value="TIP120"/>
    <property type="match status" value="1"/>
</dbReference>
<evidence type="ECO:0000256" key="4">
    <source>
        <dbReference type="SAM" id="MobiDB-lite"/>
    </source>
</evidence>
<dbReference type="InParanoid" id="A0A3N4M7P8"/>
<accession>A0A3N4M7P8</accession>
<dbReference type="Gene3D" id="1.25.10.10">
    <property type="entry name" value="Leucine-rich Repeat Variant"/>
    <property type="match status" value="1"/>
</dbReference>
<keyword evidence="2" id="KW-0677">Repeat</keyword>
<dbReference type="Pfam" id="PF25782">
    <property type="entry name" value="TPR_CAND1"/>
    <property type="match status" value="1"/>
</dbReference>
<dbReference type="InterPro" id="IPR039852">
    <property type="entry name" value="CAND1/CAND2"/>
</dbReference>
<organism evidence="6 7">
    <name type="scientific">Terfezia boudieri ATCC MYA-4762</name>
    <dbReference type="NCBI Taxonomy" id="1051890"/>
    <lineage>
        <taxon>Eukaryota</taxon>
        <taxon>Fungi</taxon>
        <taxon>Dikarya</taxon>
        <taxon>Ascomycota</taxon>
        <taxon>Pezizomycotina</taxon>
        <taxon>Pezizomycetes</taxon>
        <taxon>Pezizales</taxon>
        <taxon>Pezizaceae</taxon>
        <taxon>Terfezia</taxon>
    </lineage>
</organism>
<dbReference type="STRING" id="1051890.A0A3N4M7P8"/>
<feature type="region of interest" description="Disordered" evidence="4">
    <location>
        <begin position="348"/>
        <end position="382"/>
    </location>
</feature>
<proteinExistence type="inferred from homology"/>
<dbReference type="EMBL" id="ML121527">
    <property type="protein sequence ID" value="RPB29718.1"/>
    <property type="molecule type" value="Genomic_DNA"/>
</dbReference>
<feature type="domain" description="TATA-binding protein interacting (TIP20)" evidence="5">
    <location>
        <begin position="1139"/>
        <end position="1309"/>
    </location>
</feature>
<dbReference type="OrthoDB" id="6260732at2759"/>
<dbReference type="InterPro" id="IPR011989">
    <property type="entry name" value="ARM-like"/>
</dbReference>
<dbReference type="InterPro" id="IPR016024">
    <property type="entry name" value="ARM-type_fold"/>
</dbReference>
<evidence type="ECO:0000313" key="7">
    <source>
        <dbReference type="Proteomes" id="UP000267821"/>
    </source>
</evidence>
<dbReference type="InterPro" id="IPR013932">
    <property type="entry name" value="TATA-bd_TIP120"/>
</dbReference>
<evidence type="ECO:0000256" key="3">
    <source>
        <dbReference type="ARBA" id="ARBA00022786"/>
    </source>
</evidence>
<feature type="compositionally biased region" description="Low complexity" evidence="4">
    <location>
        <begin position="454"/>
        <end position="466"/>
    </location>
</feature>
<reference evidence="6 7" key="1">
    <citation type="journal article" date="2018" name="Nat. Ecol. Evol.">
        <title>Pezizomycetes genomes reveal the molecular basis of ectomycorrhizal truffle lifestyle.</title>
        <authorList>
            <person name="Murat C."/>
            <person name="Payen T."/>
            <person name="Noel B."/>
            <person name="Kuo A."/>
            <person name="Morin E."/>
            <person name="Chen J."/>
            <person name="Kohler A."/>
            <person name="Krizsan K."/>
            <person name="Balestrini R."/>
            <person name="Da Silva C."/>
            <person name="Montanini B."/>
            <person name="Hainaut M."/>
            <person name="Levati E."/>
            <person name="Barry K.W."/>
            <person name="Belfiori B."/>
            <person name="Cichocki N."/>
            <person name="Clum A."/>
            <person name="Dockter R.B."/>
            <person name="Fauchery L."/>
            <person name="Guy J."/>
            <person name="Iotti M."/>
            <person name="Le Tacon F."/>
            <person name="Lindquist E.A."/>
            <person name="Lipzen A."/>
            <person name="Malagnac F."/>
            <person name="Mello A."/>
            <person name="Molinier V."/>
            <person name="Miyauchi S."/>
            <person name="Poulain J."/>
            <person name="Riccioni C."/>
            <person name="Rubini A."/>
            <person name="Sitrit Y."/>
            <person name="Splivallo R."/>
            <person name="Traeger S."/>
            <person name="Wang M."/>
            <person name="Zifcakova L."/>
            <person name="Wipf D."/>
            <person name="Zambonelli A."/>
            <person name="Paolocci F."/>
            <person name="Nowrousian M."/>
            <person name="Ottonello S."/>
            <person name="Baldrian P."/>
            <person name="Spatafora J.W."/>
            <person name="Henrissat B."/>
            <person name="Nagy L.G."/>
            <person name="Aury J.M."/>
            <person name="Wincker P."/>
            <person name="Grigoriev I.V."/>
            <person name="Bonfante P."/>
            <person name="Martin F.M."/>
        </authorList>
    </citation>
    <scope>NUCLEOTIDE SEQUENCE [LARGE SCALE GENOMIC DNA]</scope>
    <source>
        <strain evidence="6 7">ATCC MYA-4762</strain>
    </source>
</reference>
<evidence type="ECO:0000256" key="1">
    <source>
        <dbReference type="ARBA" id="ARBA00007657"/>
    </source>
</evidence>
<name>A0A3N4M7P8_9PEZI</name>
<gene>
    <name evidence="6" type="ORF">L211DRAFT_800188</name>
</gene>
<keyword evidence="7" id="KW-1185">Reference proteome</keyword>
<dbReference type="Proteomes" id="UP000267821">
    <property type="component" value="Unassembled WGS sequence"/>
</dbReference>
<evidence type="ECO:0000313" key="6">
    <source>
        <dbReference type="EMBL" id="RPB29718.1"/>
    </source>
</evidence>
<dbReference type="SUPFAM" id="SSF48371">
    <property type="entry name" value="ARM repeat"/>
    <property type="match status" value="1"/>
</dbReference>
<protein>
    <submittedName>
        <fullName evidence="6">TIP120-domain-containing protein</fullName>
    </submittedName>
</protein>
<feature type="compositionally biased region" description="Acidic residues" evidence="4">
    <location>
        <begin position="353"/>
        <end position="382"/>
    </location>
</feature>
<keyword evidence="3" id="KW-0833">Ubl conjugation pathway</keyword>
<evidence type="ECO:0000259" key="5">
    <source>
        <dbReference type="Pfam" id="PF08623"/>
    </source>
</evidence>
<dbReference type="Pfam" id="PF08623">
    <property type="entry name" value="TIP120"/>
    <property type="match status" value="1"/>
</dbReference>